<evidence type="ECO:0000313" key="13">
    <source>
        <dbReference type="Proteomes" id="UP000664132"/>
    </source>
</evidence>
<evidence type="ECO:0000256" key="9">
    <source>
        <dbReference type="PIRSR" id="PIRSR500134-3"/>
    </source>
</evidence>
<dbReference type="GO" id="GO:0005634">
    <property type="term" value="C:nucleus"/>
    <property type="evidence" value="ECO:0007669"/>
    <property type="project" value="TreeGrafter"/>
</dbReference>
<dbReference type="PIRSF" id="PIRSF000124">
    <property type="entry name" value="UDPglc_GDPman_dh"/>
    <property type="match status" value="1"/>
</dbReference>
<dbReference type="Pfam" id="PF00984">
    <property type="entry name" value="UDPG_MGDP_dh"/>
    <property type="match status" value="1"/>
</dbReference>
<protein>
    <recommendedName>
        <fullName evidence="3">UDP-glucose 6-dehydrogenase</fullName>
        <ecNumber evidence="3">1.1.1.22</ecNumber>
    </recommendedName>
</protein>
<feature type="binding site" evidence="9">
    <location>
        <position position="196"/>
    </location>
    <ligand>
        <name>NAD(+)</name>
        <dbReference type="ChEBI" id="CHEBI:57540"/>
    </ligand>
</feature>
<dbReference type="InterPro" id="IPR036291">
    <property type="entry name" value="NAD(P)-bd_dom_sf"/>
</dbReference>
<dbReference type="Proteomes" id="UP000664132">
    <property type="component" value="Unassembled WGS sequence"/>
</dbReference>
<dbReference type="GO" id="GO:0000271">
    <property type="term" value="P:polysaccharide biosynthetic process"/>
    <property type="evidence" value="ECO:0007669"/>
    <property type="project" value="InterPro"/>
</dbReference>
<evidence type="ECO:0000256" key="3">
    <source>
        <dbReference type="ARBA" id="ARBA00012954"/>
    </source>
</evidence>
<comment type="pathway">
    <text evidence="1">Nucleotide-sugar biosynthesis; UDP-alpha-D-glucuronate biosynthesis; UDP-alpha-D-glucuronate from UDP-alpha-D-glucose: step 1/1.</text>
</comment>
<dbReference type="GO" id="GO:0006065">
    <property type="term" value="P:UDP-glucuronate biosynthetic process"/>
    <property type="evidence" value="ECO:0007669"/>
    <property type="project" value="UniProtKB-UniPathway"/>
</dbReference>
<dbReference type="SUPFAM" id="SSF51735">
    <property type="entry name" value="NAD(P)-binding Rossmann-fold domains"/>
    <property type="match status" value="1"/>
</dbReference>
<dbReference type="SUPFAM" id="SSF52413">
    <property type="entry name" value="UDP-glucose/GDP-mannose dehydrogenase C-terminal domain"/>
    <property type="match status" value="1"/>
</dbReference>
<evidence type="ECO:0000256" key="4">
    <source>
        <dbReference type="ARBA" id="ARBA00023002"/>
    </source>
</evidence>
<evidence type="ECO:0000256" key="8">
    <source>
        <dbReference type="PIRSR" id="PIRSR500134-2"/>
    </source>
</evidence>
<proteinExistence type="inferred from homology"/>
<feature type="binding site" evidence="8">
    <location>
        <position position="403"/>
    </location>
    <ligand>
        <name>substrate</name>
    </ligand>
</feature>
<keyword evidence="13" id="KW-1185">Reference proteome</keyword>
<dbReference type="InterPro" id="IPR008927">
    <property type="entry name" value="6-PGluconate_DH-like_C_sf"/>
</dbReference>
<evidence type="ECO:0000256" key="1">
    <source>
        <dbReference type="ARBA" id="ARBA00004701"/>
    </source>
</evidence>
<accession>A0A8H7T9Y4</accession>
<dbReference type="GO" id="GO:0051287">
    <property type="term" value="F:NAD binding"/>
    <property type="evidence" value="ECO:0007669"/>
    <property type="project" value="InterPro"/>
</dbReference>
<dbReference type="SUPFAM" id="SSF48179">
    <property type="entry name" value="6-phosphogluconate dehydrogenase C-terminal domain-like"/>
    <property type="match status" value="1"/>
</dbReference>
<dbReference type="GO" id="GO:0003979">
    <property type="term" value="F:UDP-glucose 6-dehydrogenase activity"/>
    <property type="evidence" value="ECO:0007669"/>
    <property type="project" value="UniProtKB-EC"/>
</dbReference>
<feature type="binding site" evidence="9">
    <location>
        <position position="343"/>
    </location>
    <ligand>
        <name>NAD(+)</name>
        <dbReference type="ChEBI" id="CHEBI:57540"/>
    </ligand>
</feature>
<dbReference type="InterPro" id="IPR017476">
    <property type="entry name" value="UDP-Glc/GDP-Man"/>
</dbReference>
<feature type="binding site" evidence="9">
    <location>
        <position position="85"/>
    </location>
    <ligand>
        <name>NAD(+)</name>
        <dbReference type="ChEBI" id="CHEBI:57540"/>
    </ligand>
</feature>
<gene>
    <name evidence="12" type="ORF">IFR04_011834</name>
</gene>
<dbReference type="Gene3D" id="1.20.5.100">
    <property type="entry name" value="Cytochrome c1, transmembrane anchor, C-terminal"/>
    <property type="match status" value="1"/>
</dbReference>
<dbReference type="InterPro" id="IPR014026">
    <property type="entry name" value="UDP-Glc/GDP-Man_DH_dimer"/>
</dbReference>
<feature type="binding site" evidence="9">
    <location>
        <position position="156"/>
    </location>
    <ligand>
        <name>NAD(+)</name>
        <dbReference type="ChEBI" id="CHEBI:57540"/>
    </ligand>
</feature>
<feature type="binding site" evidence="9">
    <location>
        <position position="80"/>
    </location>
    <ligand>
        <name>NAD(+)</name>
        <dbReference type="ChEBI" id="CHEBI:57540"/>
    </ligand>
</feature>
<dbReference type="Pfam" id="PF03720">
    <property type="entry name" value="UDPG_MGDP_dh_C"/>
    <property type="match status" value="1"/>
</dbReference>
<evidence type="ECO:0000256" key="10">
    <source>
        <dbReference type="SAM" id="MobiDB-lite"/>
    </source>
</evidence>
<comment type="caution">
    <text evidence="12">The sequence shown here is derived from an EMBL/GenBank/DDBJ whole genome shotgun (WGS) entry which is preliminary data.</text>
</comment>
<feature type="binding site" evidence="8">
    <location>
        <position position="337"/>
    </location>
    <ligand>
        <name>substrate</name>
    </ligand>
</feature>
<dbReference type="InterPro" id="IPR028357">
    <property type="entry name" value="UDPglc_DH_bac"/>
</dbReference>
<keyword evidence="4" id="KW-0560">Oxidoreductase</keyword>
<reference evidence="12" key="1">
    <citation type="submission" date="2021-02" db="EMBL/GenBank/DDBJ databases">
        <title>Genome sequence Cadophora malorum strain M34.</title>
        <authorList>
            <person name="Stefanovic E."/>
            <person name="Vu D."/>
            <person name="Scully C."/>
            <person name="Dijksterhuis J."/>
            <person name="Roader J."/>
            <person name="Houbraken J."/>
        </authorList>
    </citation>
    <scope>NUCLEOTIDE SEQUENCE</scope>
    <source>
        <strain evidence="12">M34</strain>
    </source>
</reference>
<dbReference type="Pfam" id="PF03721">
    <property type="entry name" value="UDPG_MGDP_dh_N"/>
    <property type="match status" value="2"/>
</dbReference>
<feature type="binding site" evidence="9">
    <location>
        <position position="229"/>
    </location>
    <ligand>
        <name>NAD(+)</name>
        <dbReference type="ChEBI" id="CHEBI:57540"/>
    </ligand>
</feature>
<evidence type="ECO:0000256" key="7">
    <source>
        <dbReference type="PIRSR" id="PIRSR500134-1"/>
    </source>
</evidence>
<dbReference type="UniPathway" id="UPA00038">
    <property type="reaction ID" value="UER00491"/>
</dbReference>
<dbReference type="InterPro" id="IPR028356">
    <property type="entry name" value="UDPglc_DH_euk"/>
</dbReference>
<dbReference type="EMBL" id="JAFJYH010000239">
    <property type="protein sequence ID" value="KAG4415013.1"/>
    <property type="molecule type" value="Genomic_DNA"/>
</dbReference>
<dbReference type="InterPro" id="IPR036220">
    <property type="entry name" value="UDP-Glc/GDP-Man_DH_C_sf"/>
</dbReference>
<feature type="binding site" evidence="8">
    <location>
        <begin position="329"/>
        <end position="333"/>
    </location>
    <ligand>
        <name>substrate</name>
    </ligand>
</feature>
<dbReference type="EC" id="1.1.1.22" evidence="3"/>
<evidence type="ECO:0000313" key="12">
    <source>
        <dbReference type="EMBL" id="KAG4415013.1"/>
    </source>
</evidence>
<dbReference type="PANTHER" id="PTHR11374:SF3">
    <property type="entry name" value="UDP-GLUCOSE 6-DEHYDROGENASE"/>
    <property type="match status" value="1"/>
</dbReference>
<feature type="domain" description="UDP-glucose/GDP-mannose dehydrogenase C-terminal" evidence="11">
    <location>
        <begin position="396"/>
        <end position="502"/>
    </location>
</feature>
<feature type="binding site" evidence="9">
    <location>
        <position position="410"/>
    </location>
    <ligand>
        <name>NAD(+)</name>
        <dbReference type="ChEBI" id="CHEBI:57540"/>
    </ligand>
</feature>
<dbReference type="InterPro" id="IPR001732">
    <property type="entry name" value="UDP-Glc/GDP-Man_DH_N"/>
</dbReference>
<dbReference type="FunFam" id="3.40.50.720:FF:000193">
    <property type="entry name" value="UDP-glucose 6-dehydrogenase"/>
    <property type="match status" value="1"/>
</dbReference>
<evidence type="ECO:0000259" key="11">
    <source>
        <dbReference type="SMART" id="SM00984"/>
    </source>
</evidence>
<dbReference type="OrthoDB" id="5059218at2759"/>
<feature type="region of interest" description="Disordered" evidence="10">
    <location>
        <begin position="1"/>
        <end position="31"/>
    </location>
</feature>
<feature type="binding site" evidence="8">
    <location>
        <position position="284"/>
    </location>
    <ligand>
        <name>substrate</name>
    </ligand>
</feature>
<evidence type="ECO:0000256" key="5">
    <source>
        <dbReference type="ARBA" id="ARBA00023027"/>
    </source>
</evidence>
<feature type="active site" description="Nucleophile" evidence="7">
    <location>
        <position position="340"/>
    </location>
</feature>
<dbReference type="NCBIfam" id="TIGR03026">
    <property type="entry name" value="NDP-sugDHase"/>
    <property type="match status" value="1"/>
</dbReference>
<feature type="binding site" evidence="8">
    <location>
        <begin position="226"/>
        <end position="229"/>
    </location>
    <ligand>
        <name>substrate</name>
    </ligand>
</feature>
<dbReference type="FunFam" id="1.20.5.100:FF:000001">
    <property type="entry name" value="UDP-glucose 6-dehydrogenase"/>
    <property type="match status" value="1"/>
</dbReference>
<comment type="similarity">
    <text evidence="2">Belongs to the UDP-glucose/GDP-mannose dehydrogenase family.</text>
</comment>
<dbReference type="PANTHER" id="PTHR11374">
    <property type="entry name" value="UDP-GLUCOSE DEHYDROGENASE/UDP-MANNAC DEHYDROGENASE"/>
    <property type="match status" value="1"/>
</dbReference>
<dbReference type="FunFam" id="3.40.50.720:FF:000032">
    <property type="entry name" value="UDP-glucose 6-dehydrogenase"/>
    <property type="match status" value="1"/>
</dbReference>
<keyword evidence="5 9" id="KW-0520">NAD</keyword>
<dbReference type="InterPro" id="IPR014027">
    <property type="entry name" value="UDP-Glc/GDP-Man_DH_C"/>
</dbReference>
<name>A0A8H7T9Y4_9HELO</name>
<dbReference type="SMART" id="SM00984">
    <property type="entry name" value="UDPG_MGDP_dh_C"/>
    <property type="match status" value="1"/>
</dbReference>
<dbReference type="AlphaFoldDB" id="A0A8H7T9Y4"/>
<dbReference type="GO" id="GO:0006024">
    <property type="term" value="P:glycosaminoglycan biosynthetic process"/>
    <property type="evidence" value="ECO:0007669"/>
    <property type="project" value="TreeGrafter"/>
</dbReference>
<evidence type="ECO:0000256" key="6">
    <source>
        <dbReference type="ARBA" id="ARBA00047473"/>
    </source>
</evidence>
<organism evidence="12 13">
    <name type="scientific">Cadophora malorum</name>
    <dbReference type="NCBI Taxonomy" id="108018"/>
    <lineage>
        <taxon>Eukaryota</taxon>
        <taxon>Fungi</taxon>
        <taxon>Dikarya</taxon>
        <taxon>Ascomycota</taxon>
        <taxon>Pezizomycotina</taxon>
        <taxon>Leotiomycetes</taxon>
        <taxon>Helotiales</taxon>
        <taxon>Ploettnerulaceae</taxon>
        <taxon>Cadophora</taxon>
    </lineage>
</organism>
<dbReference type="PIRSF" id="PIRSF500134">
    <property type="entry name" value="UDPglc_DH_bac"/>
    <property type="match status" value="1"/>
</dbReference>
<sequence>MGSTSSDTSELATTTLPTASSVASSPARSNQIRLSRPGTTEFLPVSKARNICCVGAGYVGGPTAAVIAFQNPDIRVTVVDKDANRIRKWNSQHPPIHEPGLNEIVRVARDGTNATKVNIDGAFTAELPARLPNLFFSTEVSKCVSEADIVFLSVNTPTKITGIGAGAATNMVALEGATKDIALAAKPGAIIVEKSTVPCRTAQIVRDTLEIHRPGVPFEILSNPEFLAEGTAIKDLLNPDRILIGSSRTKSGLAAAAALEEVYAKWVDRSKIVTVNLWSSELSKLVANAMLAQRISSINTVSSICEKTGADVDEISKAIGLDPRLGSKFLVAGLGFGGSCFKKDILSLVYLAQTLNLEEVAEYWMQVITINEFQRNRFVRRVVSNLHGTLIGKKISILGYAFKKDTSDTRESPAVEVVKSLLADNPAEIAIFDPRCNPEDVKDELQRLFATTGLKLLKPDGPIEVYKDAYEACNDSSAVLILTEWDQFRYPPLQSKESVFTKSSSRTASQMFANHIPSELDILHMMTSAQQTKISSSTDLKAPLDTDPLNRYKPEPACADGCRDCKRGSGQEVIANENIEWARIAYQMRKPKWVFDGRGLVDVEGMEKLGFRVEVIGKAGSRSRLHGFDGDRC</sequence>
<evidence type="ECO:0000256" key="2">
    <source>
        <dbReference type="ARBA" id="ARBA00006601"/>
    </source>
</evidence>
<dbReference type="Gene3D" id="3.40.50.720">
    <property type="entry name" value="NAD(P)-binding Rossmann-like Domain"/>
    <property type="match status" value="2"/>
</dbReference>
<comment type="catalytic activity">
    <reaction evidence="6">
        <text>UDP-alpha-D-glucose + 2 NAD(+) + H2O = UDP-alpha-D-glucuronate + 2 NADH + 3 H(+)</text>
        <dbReference type="Rhea" id="RHEA:23596"/>
        <dbReference type="ChEBI" id="CHEBI:15377"/>
        <dbReference type="ChEBI" id="CHEBI:15378"/>
        <dbReference type="ChEBI" id="CHEBI:57540"/>
        <dbReference type="ChEBI" id="CHEBI:57945"/>
        <dbReference type="ChEBI" id="CHEBI:58052"/>
        <dbReference type="ChEBI" id="CHEBI:58885"/>
        <dbReference type="EC" id="1.1.1.22"/>
    </reaction>
</comment>